<accession>A0AA39FHY4</accession>
<sequence length="136" mass="15335">MKFRWKEKSKFLTVQVTLSLTTARPFVLEISSFECKRILFHSITDIDATTGCTVNPRVVLKSGENFLPGSLMFFRKSTVSLLILGEMLRFEENSSAKCTPNNPANFQIDRSNGSCEPIDKNLETVKGTRFSYLISA</sequence>
<proteinExistence type="predicted"/>
<keyword evidence="2" id="KW-1185">Reference proteome</keyword>
<gene>
    <name evidence="1" type="ORF">PV328_010431</name>
</gene>
<reference evidence="1" key="1">
    <citation type="journal article" date="2023" name="bioRxiv">
        <title>Scaffold-level genome assemblies of two parasitoid biocontrol wasps reveal the parthenogenesis mechanism and an associated novel virus.</title>
        <authorList>
            <person name="Inwood S."/>
            <person name="Skelly J."/>
            <person name="Guhlin J."/>
            <person name="Harrop T."/>
            <person name="Goldson S."/>
            <person name="Dearden P."/>
        </authorList>
    </citation>
    <scope>NUCLEOTIDE SEQUENCE</scope>
    <source>
        <strain evidence="1">Irish</strain>
        <tissue evidence="1">Whole body</tissue>
    </source>
</reference>
<dbReference type="EMBL" id="JAQQBS010000004">
    <property type="protein sequence ID" value="KAK0169790.1"/>
    <property type="molecule type" value="Genomic_DNA"/>
</dbReference>
<organism evidence="1 2">
    <name type="scientific">Microctonus aethiopoides</name>
    <dbReference type="NCBI Taxonomy" id="144406"/>
    <lineage>
        <taxon>Eukaryota</taxon>
        <taxon>Metazoa</taxon>
        <taxon>Ecdysozoa</taxon>
        <taxon>Arthropoda</taxon>
        <taxon>Hexapoda</taxon>
        <taxon>Insecta</taxon>
        <taxon>Pterygota</taxon>
        <taxon>Neoptera</taxon>
        <taxon>Endopterygota</taxon>
        <taxon>Hymenoptera</taxon>
        <taxon>Apocrita</taxon>
        <taxon>Ichneumonoidea</taxon>
        <taxon>Braconidae</taxon>
        <taxon>Euphorinae</taxon>
        <taxon>Microctonus</taxon>
    </lineage>
</organism>
<name>A0AA39FHY4_9HYME</name>
<evidence type="ECO:0000313" key="2">
    <source>
        <dbReference type="Proteomes" id="UP001168990"/>
    </source>
</evidence>
<dbReference type="Proteomes" id="UP001168990">
    <property type="component" value="Unassembled WGS sequence"/>
</dbReference>
<dbReference type="AlphaFoldDB" id="A0AA39FHY4"/>
<comment type="caution">
    <text evidence="1">The sequence shown here is derived from an EMBL/GenBank/DDBJ whole genome shotgun (WGS) entry which is preliminary data.</text>
</comment>
<reference evidence="1" key="2">
    <citation type="submission" date="2023-03" db="EMBL/GenBank/DDBJ databases">
        <authorList>
            <person name="Inwood S.N."/>
            <person name="Skelly J.G."/>
            <person name="Guhlin J."/>
            <person name="Harrop T.W.R."/>
            <person name="Goldson S.G."/>
            <person name="Dearden P.K."/>
        </authorList>
    </citation>
    <scope>NUCLEOTIDE SEQUENCE</scope>
    <source>
        <strain evidence="1">Irish</strain>
        <tissue evidence="1">Whole body</tissue>
    </source>
</reference>
<evidence type="ECO:0000313" key="1">
    <source>
        <dbReference type="EMBL" id="KAK0169790.1"/>
    </source>
</evidence>
<protein>
    <submittedName>
        <fullName evidence="1">Uncharacterized protein</fullName>
    </submittedName>
</protein>